<comment type="caution">
    <text evidence="1">The sequence shown here is derived from an EMBL/GenBank/DDBJ whole genome shotgun (WGS) entry which is preliminary data.</text>
</comment>
<evidence type="ECO:0000313" key="1">
    <source>
        <dbReference type="EMBL" id="PCH61708.1"/>
    </source>
</evidence>
<organism evidence="1 2">
    <name type="scientific">SAR86 cluster bacterium</name>
    <dbReference type="NCBI Taxonomy" id="2030880"/>
    <lineage>
        <taxon>Bacteria</taxon>
        <taxon>Pseudomonadati</taxon>
        <taxon>Pseudomonadota</taxon>
        <taxon>Gammaproteobacteria</taxon>
        <taxon>SAR86 cluster</taxon>
    </lineage>
</organism>
<dbReference type="PROSITE" id="PS51257">
    <property type="entry name" value="PROKAR_LIPOPROTEIN"/>
    <property type="match status" value="1"/>
</dbReference>
<accession>A0A2A4MPC6</accession>
<name>A0A2A4MPC6_9GAMM</name>
<sequence>MRKILLLAAVILSSCNNESPSEPIDIASSPAPTISESLRLNTWFDARFEEELDFSPEFKTYLGDKTDYGQLDDYSEAGFQRELEWRRDTVVQLQAKFDYDKLNDDAKLSWDMWVYSLAQSERQLPYLQHRYIFGRGGPQVSLPNFLINYHKVDTASDMQAYLSRLEQIDRVFSQRLLRAKAASAAGIRQPRFAYESALSEIARVTEGAPFSSSDNSPNSPLWTDILSKLDGLIQSDIIDADQALSFRQQAQLILSGEVLTAYTELGQWLEQDKLLASPEAQGAWALPNGEAYYNYRLALMTTVDITADEIHAIGLSEVARIRTEMEAIMNQVEFEGSLQDFFGFMRDDEQFYYPSTDAGRQAYLDLNKQFLAAVAQKLPDYFGRLPKAELEVRRVEAFREQAGAAQHYAAGTPDGSRAGVFYSHMIDMSALPIFQLEDVAYHEGNPGHHMQISIQQELTEVPRFRTQYRTTAYTEGWGLYAEWLAKEMGFYKDPYSDFGRLSGEIWRAIRLVVDTGIHAMQWSEDEAVAYFMDNSPQPEAAVRSEIQRYITGPGQATAYKIGMLKIQEVRAKAESALGSEFDIKGFHDVILGAGALPLTLMEQRVDRWIESF</sequence>
<dbReference type="EMBL" id="NVQR01000063">
    <property type="protein sequence ID" value="PCH61708.1"/>
    <property type="molecule type" value="Genomic_DNA"/>
</dbReference>
<dbReference type="PANTHER" id="PTHR33361">
    <property type="entry name" value="GLR0591 PROTEIN"/>
    <property type="match status" value="1"/>
</dbReference>
<dbReference type="InterPro" id="IPR010281">
    <property type="entry name" value="DUF885"/>
</dbReference>
<dbReference type="PANTHER" id="PTHR33361:SF16">
    <property type="entry name" value="DUF885 DOMAIN-CONTAINING PROTEIN"/>
    <property type="match status" value="1"/>
</dbReference>
<gene>
    <name evidence="1" type="ORF">COC19_04535</name>
</gene>
<reference evidence="2" key="1">
    <citation type="submission" date="2017-08" db="EMBL/GenBank/DDBJ databases">
        <title>A dynamic microbial community with high functional redundancy inhabits the cold, oxic subseafloor aquifer.</title>
        <authorList>
            <person name="Tully B.J."/>
            <person name="Wheat C.G."/>
            <person name="Glazer B.T."/>
            <person name="Huber J.A."/>
        </authorList>
    </citation>
    <scope>NUCLEOTIDE SEQUENCE [LARGE SCALE GENOMIC DNA]</scope>
</reference>
<dbReference type="AlphaFoldDB" id="A0A2A4MPC6"/>
<dbReference type="Pfam" id="PF05960">
    <property type="entry name" value="DUF885"/>
    <property type="match status" value="1"/>
</dbReference>
<protein>
    <submittedName>
        <fullName evidence="1">DUF885 domain-containing protein</fullName>
    </submittedName>
</protein>
<evidence type="ECO:0000313" key="2">
    <source>
        <dbReference type="Proteomes" id="UP000218172"/>
    </source>
</evidence>
<proteinExistence type="predicted"/>
<dbReference type="Proteomes" id="UP000218172">
    <property type="component" value="Unassembled WGS sequence"/>
</dbReference>